<dbReference type="InterPro" id="IPR050109">
    <property type="entry name" value="HTH-type_TetR-like_transc_reg"/>
</dbReference>
<dbReference type="SUPFAM" id="SSF46689">
    <property type="entry name" value="Homeodomain-like"/>
    <property type="match status" value="1"/>
</dbReference>
<proteinExistence type="predicted"/>
<name>A0ABT1HCQ7_9NOCA</name>
<comment type="caution">
    <text evidence="5">The sequence shown here is derived from an EMBL/GenBank/DDBJ whole genome shotgun (WGS) entry which is preliminary data.</text>
</comment>
<dbReference type="PRINTS" id="PR00455">
    <property type="entry name" value="HTHTETR"/>
</dbReference>
<dbReference type="RefSeq" id="WP_253660764.1">
    <property type="nucleotide sequence ID" value="NZ_BAAAJQ010000001.1"/>
</dbReference>
<gene>
    <name evidence="5" type="ORF">LX13_001531</name>
</gene>
<accession>A0ABT1HCQ7</accession>
<dbReference type="PANTHER" id="PTHR30055">
    <property type="entry name" value="HTH-TYPE TRANSCRIPTIONAL REGULATOR RUTR"/>
    <property type="match status" value="1"/>
</dbReference>
<evidence type="ECO:0000256" key="1">
    <source>
        <dbReference type="ARBA" id="ARBA00023125"/>
    </source>
</evidence>
<dbReference type="InterPro" id="IPR001647">
    <property type="entry name" value="HTH_TetR"/>
</dbReference>
<evidence type="ECO:0000259" key="4">
    <source>
        <dbReference type="PROSITE" id="PS50977"/>
    </source>
</evidence>
<feature type="domain" description="HTH tetR-type" evidence="4">
    <location>
        <begin position="19"/>
        <end position="79"/>
    </location>
</feature>
<protein>
    <submittedName>
        <fullName evidence="5">Transcriptional regulator, TetR family</fullName>
    </submittedName>
</protein>
<feature type="transmembrane region" description="Helical" evidence="3">
    <location>
        <begin position="163"/>
        <end position="182"/>
    </location>
</feature>
<dbReference type="Pfam" id="PF00440">
    <property type="entry name" value="TetR_N"/>
    <property type="match status" value="1"/>
</dbReference>
<dbReference type="Proteomes" id="UP001206895">
    <property type="component" value="Unassembled WGS sequence"/>
</dbReference>
<feature type="DNA-binding region" description="H-T-H motif" evidence="2">
    <location>
        <begin position="42"/>
        <end position="61"/>
    </location>
</feature>
<keyword evidence="3" id="KW-0812">Transmembrane</keyword>
<dbReference type="InterPro" id="IPR036271">
    <property type="entry name" value="Tet_transcr_reg_TetR-rel_C_sf"/>
</dbReference>
<evidence type="ECO:0000256" key="2">
    <source>
        <dbReference type="PROSITE-ProRule" id="PRU00335"/>
    </source>
</evidence>
<dbReference type="PROSITE" id="PS50977">
    <property type="entry name" value="HTH_TETR_2"/>
    <property type="match status" value="1"/>
</dbReference>
<dbReference type="Gene3D" id="1.10.357.10">
    <property type="entry name" value="Tetracycline Repressor, domain 2"/>
    <property type="match status" value="1"/>
</dbReference>
<dbReference type="InterPro" id="IPR009057">
    <property type="entry name" value="Homeodomain-like_sf"/>
</dbReference>
<dbReference type="PANTHER" id="PTHR30055:SF226">
    <property type="entry name" value="HTH-TYPE TRANSCRIPTIONAL REGULATOR PKSA"/>
    <property type="match status" value="1"/>
</dbReference>
<organism evidence="5 6">
    <name type="scientific">Williamsia maris</name>
    <dbReference type="NCBI Taxonomy" id="72806"/>
    <lineage>
        <taxon>Bacteria</taxon>
        <taxon>Bacillati</taxon>
        <taxon>Actinomycetota</taxon>
        <taxon>Actinomycetes</taxon>
        <taxon>Mycobacteriales</taxon>
        <taxon>Nocardiaceae</taxon>
        <taxon>Williamsia</taxon>
    </lineage>
</organism>
<evidence type="ECO:0000313" key="5">
    <source>
        <dbReference type="EMBL" id="MCP2175712.1"/>
    </source>
</evidence>
<dbReference type="EMBL" id="JAMTCJ010000002">
    <property type="protein sequence ID" value="MCP2175712.1"/>
    <property type="molecule type" value="Genomic_DNA"/>
</dbReference>
<evidence type="ECO:0000256" key="3">
    <source>
        <dbReference type="SAM" id="Phobius"/>
    </source>
</evidence>
<evidence type="ECO:0000313" key="6">
    <source>
        <dbReference type="Proteomes" id="UP001206895"/>
    </source>
</evidence>
<keyword evidence="1 2" id="KW-0238">DNA-binding</keyword>
<dbReference type="SUPFAM" id="SSF48498">
    <property type="entry name" value="Tetracyclin repressor-like, C-terminal domain"/>
    <property type="match status" value="1"/>
</dbReference>
<keyword evidence="6" id="KW-1185">Reference proteome</keyword>
<sequence>MSPDKSRQYAGRPVAERGDERRRRFLDSALDVFSRRGYSSSTVVDICREAGLSTRQFYQCFVDKEAVLSTLYDEANARVQKAVLSSFAAGSEGFAGSLRTAVRAYVDALTADPRVTHLVVTSVVGVSDEFEEKRDRQRQQWLDGLNGFAEAAMANGDLPRRDYTLAWIALVGAINALASAFIKAQPSSAALDKLLDQVDALLWDGLLG</sequence>
<keyword evidence="3" id="KW-1133">Transmembrane helix</keyword>
<keyword evidence="3" id="KW-0472">Membrane</keyword>
<reference evidence="5 6" key="1">
    <citation type="submission" date="2022-06" db="EMBL/GenBank/DDBJ databases">
        <title>Genomic Encyclopedia of Archaeal and Bacterial Type Strains, Phase II (KMG-II): from individual species to whole genera.</title>
        <authorList>
            <person name="Goeker M."/>
        </authorList>
    </citation>
    <scope>NUCLEOTIDE SEQUENCE [LARGE SCALE GENOMIC DNA]</scope>
    <source>
        <strain evidence="5 6">DSM 44693</strain>
    </source>
</reference>